<dbReference type="KEGG" id="clf:GJQ69_05085"/>
<dbReference type="PANTHER" id="PTHR11203:SF37">
    <property type="entry name" value="INTEGRATOR COMPLEX SUBUNIT 11"/>
    <property type="match status" value="1"/>
</dbReference>
<dbReference type="InterPro" id="IPR050698">
    <property type="entry name" value="MBL"/>
</dbReference>
<dbReference type="Pfam" id="PF10996">
    <property type="entry name" value="Beta-Casp"/>
    <property type="match status" value="1"/>
</dbReference>
<gene>
    <name evidence="5" type="ORF">GJQ69_05085</name>
    <name evidence="6" type="ORF">GKP14_08465</name>
</gene>
<dbReference type="Pfam" id="PF16661">
    <property type="entry name" value="Lactamase_B_6"/>
    <property type="match status" value="1"/>
</dbReference>
<dbReference type="CDD" id="cd16295">
    <property type="entry name" value="TTHA0252-CPSF-like_MBL-fold"/>
    <property type="match status" value="1"/>
</dbReference>
<dbReference type="GO" id="GO:0016787">
    <property type="term" value="F:hydrolase activity"/>
    <property type="evidence" value="ECO:0007669"/>
    <property type="project" value="UniProtKB-KW"/>
</dbReference>
<dbReference type="EMBL" id="CP046161">
    <property type="protein sequence ID" value="QKO31021.1"/>
    <property type="molecule type" value="Genomic_DNA"/>
</dbReference>
<keyword evidence="8" id="KW-1185">Reference proteome</keyword>
<keyword evidence="1 5" id="KW-0378">Hydrolase</keyword>
<reference evidence="6" key="3">
    <citation type="journal article" date="2022" name="Int. J. Syst. Evol. Microbiol.">
        <title>Caproicibacterium lactatifermentans sp. nov., isolated from pit clay used for the production of Chinese strong aroma-type liquor.</title>
        <authorList>
            <person name="Wang H."/>
            <person name="Gu Y."/>
            <person name="Zhao D."/>
            <person name="Qiao Z."/>
            <person name="Zheng J."/>
            <person name="Gao J."/>
            <person name="Ren C."/>
            <person name="Xu Y."/>
        </authorList>
    </citation>
    <scope>NUCLEOTIDE SEQUENCE</scope>
    <source>
        <strain evidence="6">JNU-WLY1368</strain>
    </source>
</reference>
<reference evidence="6" key="2">
    <citation type="journal article" date="2021" name="Appl. Environ. Microbiol.">
        <title>Adaptability of a Caproate-Producing Bacterium Contributes to Its Dominance in an Anaerobic Fermentation System.</title>
        <authorList>
            <person name="Wang H."/>
            <person name="Gu Y."/>
            <person name="Zhou W."/>
            <person name="Zhao D."/>
            <person name="Qiao Z."/>
            <person name="Zheng J."/>
            <person name="Gao J."/>
            <person name="Chen X."/>
            <person name="Ren C."/>
            <person name="Xu Y."/>
        </authorList>
    </citation>
    <scope>NUCLEOTIDE SEQUENCE</scope>
    <source>
        <strain evidence="6">JNU-WLY1368</strain>
    </source>
</reference>
<feature type="domain" description="Metallo-beta-lactamase" evidence="3">
    <location>
        <begin position="13"/>
        <end position="245"/>
    </location>
</feature>
<dbReference type="InterPro" id="IPR001279">
    <property type="entry name" value="Metallo-B-lactamas"/>
</dbReference>
<evidence type="ECO:0000259" key="3">
    <source>
        <dbReference type="SMART" id="SM00849"/>
    </source>
</evidence>
<evidence type="ECO:0000256" key="1">
    <source>
        <dbReference type="ARBA" id="ARBA00022801"/>
    </source>
</evidence>
<dbReference type="GO" id="GO:0004521">
    <property type="term" value="F:RNA endonuclease activity"/>
    <property type="evidence" value="ECO:0007669"/>
    <property type="project" value="TreeGrafter"/>
</dbReference>
<name>A0A859DQX1_9FIRM</name>
<feature type="region of interest" description="Disordered" evidence="2">
    <location>
        <begin position="103"/>
        <end position="122"/>
    </location>
</feature>
<dbReference type="InterPro" id="IPR011108">
    <property type="entry name" value="RMMBL"/>
</dbReference>
<dbReference type="SUPFAM" id="SSF56281">
    <property type="entry name" value="Metallo-hydrolase/oxidoreductase"/>
    <property type="match status" value="1"/>
</dbReference>
<dbReference type="Gene3D" id="3.40.50.10890">
    <property type="match status" value="1"/>
</dbReference>
<dbReference type="Pfam" id="PF07521">
    <property type="entry name" value="RMMBL"/>
    <property type="match status" value="1"/>
</dbReference>
<dbReference type="EMBL" id="CP046051">
    <property type="protein sequence ID" value="QKN23909.1"/>
    <property type="molecule type" value="Genomic_DNA"/>
</dbReference>
<dbReference type="SMART" id="SM01027">
    <property type="entry name" value="Beta-Casp"/>
    <property type="match status" value="1"/>
</dbReference>
<evidence type="ECO:0000256" key="2">
    <source>
        <dbReference type="SAM" id="MobiDB-lite"/>
    </source>
</evidence>
<evidence type="ECO:0000259" key="4">
    <source>
        <dbReference type="SMART" id="SM01027"/>
    </source>
</evidence>
<evidence type="ECO:0000313" key="6">
    <source>
        <dbReference type="EMBL" id="QKO31021.1"/>
    </source>
</evidence>
<feature type="domain" description="Beta-Casp" evidence="4">
    <location>
        <begin position="250"/>
        <end position="379"/>
    </location>
</feature>
<reference evidence="7 8" key="1">
    <citation type="submission" date="2019-11" db="EMBL/GenBank/DDBJ databases">
        <authorList>
            <person name="Ren C."/>
            <person name="Wang H."/>
            <person name="Xu Y."/>
        </authorList>
    </citation>
    <scope>NUCLEOTIDE SEQUENCE [LARGE SCALE GENOMIC DNA]</scope>
    <source>
        <strain evidence="8">JNU-WLY1368</strain>
        <strain evidence="5 7">LBM 19010</strain>
    </source>
</reference>
<accession>A0A859DQX1</accession>
<dbReference type="Gene3D" id="3.60.15.10">
    <property type="entry name" value="Ribonuclease Z/Hydroxyacylglutathione hydrolase-like"/>
    <property type="match status" value="1"/>
</dbReference>
<proteinExistence type="predicted"/>
<dbReference type="RefSeq" id="WP_086035761.1">
    <property type="nucleotide sequence ID" value="NZ_CP046051.1"/>
</dbReference>
<dbReference type="SMART" id="SM00849">
    <property type="entry name" value="Lactamase_B"/>
    <property type="match status" value="1"/>
</dbReference>
<dbReference type="AlphaFoldDB" id="A0A859DQX1"/>
<organism evidence="5 7">
    <name type="scientific">Caproicibacterium lactatifermentans</name>
    <dbReference type="NCBI Taxonomy" id="2666138"/>
    <lineage>
        <taxon>Bacteria</taxon>
        <taxon>Bacillati</taxon>
        <taxon>Bacillota</taxon>
        <taxon>Clostridia</taxon>
        <taxon>Eubacteriales</taxon>
        <taxon>Oscillospiraceae</taxon>
        <taxon>Caproicibacterium</taxon>
    </lineage>
</organism>
<dbReference type="InterPro" id="IPR022712">
    <property type="entry name" value="Beta_Casp"/>
</dbReference>
<dbReference type="InterPro" id="IPR036866">
    <property type="entry name" value="RibonucZ/Hydroxyglut_hydro"/>
</dbReference>
<dbReference type="PANTHER" id="PTHR11203">
    <property type="entry name" value="CLEAVAGE AND POLYADENYLATION SPECIFICITY FACTOR FAMILY MEMBER"/>
    <property type="match status" value="1"/>
</dbReference>
<dbReference type="Proteomes" id="UP000501316">
    <property type="component" value="Chromosome"/>
</dbReference>
<dbReference type="Proteomes" id="UP000509623">
    <property type="component" value="Chromosome"/>
</dbReference>
<evidence type="ECO:0000313" key="7">
    <source>
        <dbReference type="Proteomes" id="UP000501316"/>
    </source>
</evidence>
<protein>
    <submittedName>
        <fullName evidence="5">MBL fold metallo-hydrolase</fullName>
    </submittedName>
</protein>
<evidence type="ECO:0000313" key="8">
    <source>
        <dbReference type="Proteomes" id="UP000509623"/>
    </source>
</evidence>
<evidence type="ECO:0000313" key="5">
    <source>
        <dbReference type="EMBL" id="QKN23909.1"/>
    </source>
</evidence>
<sequence>MNLTFYGADKEVTGSCHCLTVNGRHILIDCGMQQGEDETNNWEFPFHANLVDYVLITHAHIDHSGRLPLLVKQGFQGKIIATSKTTYLMQIMLRDSAHIQEMDAAQATRKGRRAGRQPKQPMYTLDDADAAIQLMESCEYGEIVDVCPGVRARFVDAGHLLGSSSIEIWATEDDVTRKLVFSGDIGNKQQPIIRDPQYIKEADYVVMESTYGDREHEEVENYPEVIAKIIDNTLANGGNVVIPSFAVGRTQELLYFIRQIKEQHLTLQCPNFPVYVDSPLAAEATAIYSGDLHGYADEETADLIMDGFDPLQFPNLNITASVEESKALNADGVPKVIISSSGMCEAGRIRHHLKHNLWRPECSIVFVGFQAAGTLGRMLLDGVDNVKLFGEQIAVKAHIYNFRALSGHADHSGLLEWLGAFQNKPKKIFVVHGERTCCEGFTAELCTKGYDAFAPNFQANYDLIAGRLTDEGITPEKLHPARPSNYKNEKYYSPAYARLLQAQKRLEQVVQHNEGGTNKDLGRFADQILSMCDKWDR</sequence>